<dbReference type="AlphaFoldDB" id="A0AAD3SSF1"/>
<keyword evidence="2" id="KW-1185">Reference proteome</keyword>
<gene>
    <name evidence="1" type="ORF">Nepgr_018961</name>
</gene>
<name>A0AAD3SSF1_NEPGR</name>
<accession>A0AAD3SSF1</accession>
<sequence>MSVAVGTLVEAKRHYNLTPVRRQVLHPSTPRPEAFRARYALSPVGAGPRSIVDGSESANRHWAGPTLGDDIDPNGLAKCLSELPTRVRGSVDLGWPGASTSHASEIGTISGCSAGHAPASC</sequence>
<evidence type="ECO:0000313" key="2">
    <source>
        <dbReference type="Proteomes" id="UP001279734"/>
    </source>
</evidence>
<dbReference type="Proteomes" id="UP001279734">
    <property type="component" value="Unassembled WGS sequence"/>
</dbReference>
<organism evidence="1 2">
    <name type="scientific">Nepenthes gracilis</name>
    <name type="common">Slender pitcher plant</name>
    <dbReference type="NCBI Taxonomy" id="150966"/>
    <lineage>
        <taxon>Eukaryota</taxon>
        <taxon>Viridiplantae</taxon>
        <taxon>Streptophyta</taxon>
        <taxon>Embryophyta</taxon>
        <taxon>Tracheophyta</taxon>
        <taxon>Spermatophyta</taxon>
        <taxon>Magnoliopsida</taxon>
        <taxon>eudicotyledons</taxon>
        <taxon>Gunneridae</taxon>
        <taxon>Pentapetalae</taxon>
        <taxon>Caryophyllales</taxon>
        <taxon>Nepenthaceae</taxon>
        <taxon>Nepenthes</taxon>
    </lineage>
</organism>
<protein>
    <submittedName>
        <fullName evidence="1">Uncharacterized protein</fullName>
    </submittedName>
</protein>
<dbReference type="EMBL" id="BSYO01000017">
    <property type="protein sequence ID" value="GMH17120.1"/>
    <property type="molecule type" value="Genomic_DNA"/>
</dbReference>
<comment type="caution">
    <text evidence="1">The sequence shown here is derived from an EMBL/GenBank/DDBJ whole genome shotgun (WGS) entry which is preliminary data.</text>
</comment>
<reference evidence="1" key="1">
    <citation type="submission" date="2023-05" db="EMBL/GenBank/DDBJ databases">
        <title>Nepenthes gracilis genome sequencing.</title>
        <authorList>
            <person name="Fukushima K."/>
        </authorList>
    </citation>
    <scope>NUCLEOTIDE SEQUENCE</scope>
    <source>
        <strain evidence="1">SING2019-196</strain>
    </source>
</reference>
<evidence type="ECO:0000313" key="1">
    <source>
        <dbReference type="EMBL" id="GMH17120.1"/>
    </source>
</evidence>
<proteinExistence type="predicted"/>